<keyword evidence="1" id="KW-0067">ATP-binding</keyword>
<dbReference type="AlphaFoldDB" id="A0A839SQ61"/>
<dbReference type="Gene3D" id="3.40.50.300">
    <property type="entry name" value="P-loop containing nucleotide triphosphate hydrolases"/>
    <property type="match status" value="1"/>
</dbReference>
<reference evidence="1 2" key="1">
    <citation type="submission" date="2020-08" db="EMBL/GenBank/DDBJ databases">
        <title>Genomic Encyclopedia of Type Strains, Phase III (KMG-III): the genomes of soil and plant-associated and newly described type strains.</title>
        <authorList>
            <person name="Whitman W."/>
        </authorList>
    </citation>
    <scope>NUCLEOTIDE SEQUENCE [LARGE SCALE GENOMIC DNA]</scope>
    <source>
        <strain evidence="1 2">CECT 8803</strain>
    </source>
</reference>
<keyword evidence="1" id="KW-0547">Nucleotide-binding</keyword>
<dbReference type="RefSeq" id="WP_183415763.1">
    <property type="nucleotide sequence ID" value="NZ_JACHXA010000003.1"/>
</dbReference>
<dbReference type="SUPFAM" id="SSF52540">
    <property type="entry name" value="P-loop containing nucleoside triphosphate hydrolases"/>
    <property type="match status" value="1"/>
</dbReference>
<evidence type="ECO:0000313" key="1">
    <source>
        <dbReference type="EMBL" id="MBB3064941.1"/>
    </source>
</evidence>
<accession>A0A839SQ61</accession>
<keyword evidence="2" id="KW-1185">Reference proteome</keyword>
<sequence length="489" mass="54312">MRIGELLVAQGLISDEQVEAARQRQLAEGGRLGDNLVAVGAISAEALDRFFQEAPAEPMSVAETGLRDTKITELLLKTMLLQKLETANQCVEALKLPFTVINIILERAVEQRLLEILGSTGSSASSQFRYALTGAGNQYASDALERNQYIGPAPVSISAFCYRVLRQKISNAHIPQEKITNAYNDLIVPDALLSELGPAINSGKSMLLYGAPGNGKSSLAERMNKMFEDIIYIPHAVDIDGEIIKIFDPSLHFPIKVEEKPNNSILKDTSIEKETLDKRWIAVRRPLIIVGGELTLEMLDLQYNNASGFYEAPLHMKALNGIMMIDDFGRQLVAPDHLLNRWIIPLERRVDYLKLHTGRTFEIPFDALVIFSTNLTPEDLMDPAFLRRIPYKIEIESPAASDFQRIFKAVANANGLEFPDGAIEYVGQMIQSNGMPLAAYQPKFVIEQVLSACKYESRPPTVERSLIDRALKNLSTKKMHATADAPQGM</sequence>
<name>A0A839SQ61_9PROT</name>
<proteinExistence type="predicted"/>
<protein>
    <submittedName>
        <fullName evidence="1">Energy-coupling factor transporter ATP-binding protein EcfA2</fullName>
    </submittedName>
</protein>
<dbReference type="Proteomes" id="UP000581135">
    <property type="component" value="Unassembled WGS sequence"/>
</dbReference>
<comment type="caution">
    <text evidence="1">The sequence shown here is derived from an EMBL/GenBank/DDBJ whole genome shotgun (WGS) entry which is preliminary data.</text>
</comment>
<evidence type="ECO:0000313" key="2">
    <source>
        <dbReference type="Proteomes" id="UP000581135"/>
    </source>
</evidence>
<dbReference type="SUPFAM" id="SSF160246">
    <property type="entry name" value="EspE N-terminal domain-like"/>
    <property type="match status" value="1"/>
</dbReference>
<gene>
    <name evidence="1" type="ORF">FHR98_001220</name>
</gene>
<dbReference type="InterPro" id="IPR037257">
    <property type="entry name" value="T2SS_E_N_sf"/>
</dbReference>
<dbReference type="EMBL" id="JACHXA010000003">
    <property type="protein sequence ID" value="MBB3064941.1"/>
    <property type="molecule type" value="Genomic_DNA"/>
</dbReference>
<dbReference type="GO" id="GO:0005524">
    <property type="term" value="F:ATP binding"/>
    <property type="evidence" value="ECO:0007669"/>
    <property type="project" value="UniProtKB-KW"/>
</dbReference>
<dbReference type="InterPro" id="IPR027417">
    <property type="entry name" value="P-loop_NTPase"/>
</dbReference>
<organism evidence="1 2">
    <name type="scientific">Limibacillus halophilus</name>
    <dbReference type="NCBI Taxonomy" id="1579333"/>
    <lineage>
        <taxon>Bacteria</taxon>
        <taxon>Pseudomonadati</taxon>
        <taxon>Pseudomonadota</taxon>
        <taxon>Alphaproteobacteria</taxon>
        <taxon>Rhodospirillales</taxon>
        <taxon>Rhodovibrionaceae</taxon>
        <taxon>Limibacillus</taxon>
    </lineage>
</organism>